<name>A0A6J1AZB8_9ROSI</name>
<dbReference type="Pfam" id="PF20235">
    <property type="entry name" value="PIR2-like_helical"/>
    <property type="match status" value="1"/>
</dbReference>
<dbReference type="GeneID" id="110422643"/>
<dbReference type="RefSeq" id="XP_021292318.1">
    <property type="nucleotide sequence ID" value="XM_021436643.1"/>
</dbReference>
<dbReference type="GO" id="GO:0008270">
    <property type="term" value="F:zinc ion binding"/>
    <property type="evidence" value="ECO:0007669"/>
    <property type="project" value="UniProtKB-KW"/>
</dbReference>
<dbReference type="InterPro" id="IPR046934">
    <property type="entry name" value="PIR2-like"/>
</dbReference>
<keyword evidence="1" id="KW-0863">Zinc-finger</keyword>
<proteinExistence type="predicted"/>
<accession>A0A6J1AZB8</accession>
<dbReference type="PANTHER" id="PTHR46405:SF3">
    <property type="entry name" value="RING_U-BOX SUPERFAMILY PROTEIN"/>
    <property type="match status" value="1"/>
</dbReference>
<evidence type="ECO:0000256" key="2">
    <source>
        <dbReference type="SAM" id="Coils"/>
    </source>
</evidence>
<protein>
    <submittedName>
        <fullName evidence="6 7">MND1-interacting protein 1</fullName>
    </submittedName>
</protein>
<gene>
    <name evidence="6 7" type="primary">LOC110422643</name>
</gene>
<evidence type="ECO:0000313" key="7">
    <source>
        <dbReference type="RefSeq" id="XP_021292327.1"/>
    </source>
</evidence>
<organism evidence="5 6">
    <name type="scientific">Herrania umbratica</name>
    <dbReference type="NCBI Taxonomy" id="108875"/>
    <lineage>
        <taxon>Eukaryota</taxon>
        <taxon>Viridiplantae</taxon>
        <taxon>Streptophyta</taxon>
        <taxon>Embryophyta</taxon>
        <taxon>Tracheophyta</taxon>
        <taxon>Spermatophyta</taxon>
        <taxon>Magnoliopsida</taxon>
        <taxon>eudicotyledons</taxon>
        <taxon>Gunneridae</taxon>
        <taxon>Pentapetalae</taxon>
        <taxon>rosids</taxon>
        <taxon>malvids</taxon>
        <taxon>Malvales</taxon>
        <taxon>Malvaceae</taxon>
        <taxon>Byttnerioideae</taxon>
        <taxon>Herrania</taxon>
    </lineage>
</organism>
<dbReference type="RefSeq" id="XP_021292327.1">
    <property type="nucleotide sequence ID" value="XM_021436652.1"/>
</dbReference>
<dbReference type="PROSITE" id="PS50089">
    <property type="entry name" value="ZF_RING_2"/>
    <property type="match status" value="1"/>
</dbReference>
<dbReference type="InterPro" id="IPR013083">
    <property type="entry name" value="Znf_RING/FYVE/PHD"/>
</dbReference>
<keyword evidence="1" id="KW-0479">Metal-binding</keyword>
<dbReference type="Proteomes" id="UP000504621">
    <property type="component" value="Unplaced"/>
</dbReference>
<dbReference type="AlphaFoldDB" id="A0A6J1AZB8"/>
<evidence type="ECO:0000256" key="3">
    <source>
        <dbReference type="SAM" id="MobiDB-lite"/>
    </source>
</evidence>
<dbReference type="PANTHER" id="PTHR46405">
    <property type="entry name" value="OS05G0141500 PROTEIN"/>
    <property type="match status" value="1"/>
</dbReference>
<dbReference type="SUPFAM" id="SSF57850">
    <property type="entry name" value="RING/U-box"/>
    <property type="match status" value="1"/>
</dbReference>
<keyword evidence="2" id="KW-0175">Coiled coil</keyword>
<evidence type="ECO:0000313" key="6">
    <source>
        <dbReference type="RefSeq" id="XP_021292318.1"/>
    </source>
</evidence>
<evidence type="ECO:0000313" key="5">
    <source>
        <dbReference type="Proteomes" id="UP000504621"/>
    </source>
</evidence>
<evidence type="ECO:0000256" key="1">
    <source>
        <dbReference type="PROSITE-ProRule" id="PRU00175"/>
    </source>
</evidence>
<feature type="coiled-coil region" evidence="2">
    <location>
        <begin position="446"/>
        <end position="621"/>
    </location>
</feature>
<evidence type="ECO:0000259" key="4">
    <source>
        <dbReference type="PROSITE" id="PS50089"/>
    </source>
</evidence>
<dbReference type="OrthoDB" id="1711136at2759"/>
<feature type="region of interest" description="Disordered" evidence="3">
    <location>
        <begin position="50"/>
        <end position="70"/>
    </location>
</feature>
<keyword evidence="5" id="KW-1185">Reference proteome</keyword>
<dbReference type="Gene3D" id="3.30.40.10">
    <property type="entry name" value="Zinc/RING finger domain, C3HC4 (zinc finger)"/>
    <property type="match status" value="1"/>
</dbReference>
<keyword evidence="1" id="KW-0862">Zinc</keyword>
<sequence>MGCTVREKHIRSTRRSRSVKPEFDPCCLLDKDSISKSILESGLKPLSYPLGLNDSTQSPNPNPNNNNNTNFDDHGWGYCTEEQLEEILLKNLEFLYNEAISKLVALGYDEDVALKAILRNGHCYGGMDVLTNILHNSLAYLNGSCGSSNGSNSEELEPGFPDLRQLEEYSLAGMVCLLQQVRPHLSKGDAMWCLLMSDLHVGRASTMEIPTLPSPTSGCSPVSNNVESVGNNGVGIMSPALCRFHGGWGFGNGGAEFAVNGFFSYCTDMTLQRDIECPKRFNLSPSMKSLLKKNVAMFAASFRANSKQMQTQNQACVGTLSCGDAPLAVAGGEVPTEKSEESQNLKSQDVVNSVLSKFRDLNIDENLEHVGEDQKGEMIISLLHQIKDLEKQVKERKEWAHQKAMQAARKLSSDLTELKILRMDREEIQRLKKGKHTIDDSTMKRLSDMENALRKASGQVDRANAAVRRLENENAEIRAEMEASKLNASESVKTCLEVAKREKKCLKKLLAWEKQKTKFQEEIAVEKEKINELQRCLARVEQDQKETESKWRQELKAKELALAQVEEERQSKEAAEVNNKRKLESLRLKIEIDFQRHKDDHQRLEQELSRLKVSAQSTELKNQSNNLLTGKSEGAKPQGETIARLLHELDKLEDSSEKEVNCDRECIICSKDEVSIVFLPCAHQVLCANCNDSYGKKGKATCPCCRMPIEQRIRVFGAAS</sequence>
<dbReference type="InterPro" id="IPR001841">
    <property type="entry name" value="Znf_RING"/>
</dbReference>
<dbReference type="CDD" id="cd23128">
    <property type="entry name" value="RING-HC_MIP1-like"/>
    <property type="match status" value="1"/>
</dbReference>
<dbReference type="InterPro" id="IPR046527">
    <property type="entry name" value="PIR2-like_helical"/>
</dbReference>
<feature type="domain" description="RING-type" evidence="4">
    <location>
        <begin position="666"/>
        <end position="706"/>
    </location>
</feature>
<reference evidence="6 7" key="1">
    <citation type="submission" date="2025-04" db="UniProtKB">
        <authorList>
            <consortium name="RefSeq"/>
        </authorList>
    </citation>
    <scope>IDENTIFICATION</scope>
    <source>
        <tissue evidence="6 7">Leaf</tissue>
    </source>
</reference>
<dbReference type="Pfam" id="PF13920">
    <property type="entry name" value="zf-C3HC4_3"/>
    <property type="match status" value="1"/>
</dbReference>